<proteinExistence type="predicted"/>
<name>A0A9X3INJ3_9HYPH</name>
<dbReference type="AlphaFoldDB" id="A0A9X3INJ3"/>
<dbReference type="Proteomes" id="UP001144805">
    <property type="component" value="Unassembled WGS sequence"/>
</dbReference>
<evidence type="ECO:0000313" key="2">
    <source>
        <dbReference type="Proteomes" id="UP001144805"/>
    </source>
</evidence>
<dbReference type="EMBL" id="JAPKNK010000014">
    <property type="protein sequence ID" value="MCX5572027.1"/>
    <property type="molecule type" value="Genomic_DNA"/>
</dbReference>
<comment type="caution">
    <text evidence="1">The sequence shown here is derived from an EMBL/GenBank/DDBJ whole genome shotgun (WGS) entry which is preliminary data.</text>
</comment>
<keyword evidence="2" id="KW-1185">Reference proteome</keyword>
<organism evidence="1 2">
    <name type="scientific">Kaistia nematophila</name>
    <dbReference type="NCBI Taxonomy" id="2994654"/>
    <lineage>
        <taxon>Bacteria</taxon>
        <taxon>Pseudomonadati</taxon>
        <taxon>Pseudomonadota</taxon>
        <taxon>Alphaproteobacteria</taxon>
        <taxon>Hyphomicrobiales</taxon>
        <taxon>Kaistiaceae</taxon>
        <taxon>Kaistia</taxon>
    </lineage>
</organism>
<evidence type="ECO:0000313" key="1">
    <source>
        <dbReference type="EMBL" id="MCX5572027.1"/>
    </source>
</evidence>
<sequence length="168" mass="19223">MAARQRRRKGNGSDRMVVSCSPIRKRCGIIVADDSRLGCNLEPYRRICVLFPRFRSKERDVRSDVERLTTIQNSISKVIGEIEQELIGLTARIEDARSRAAFLYGDMIEGETDDSARDAAILADAERILVRGDRRVEEIHHNLSFLTDMRRRLTTEADRLRAYVAEGE</sequence>
<reference evidence="1" key="1">
    <citation type="submission" date="2022-11" db="EMBL/GenBank/DDBJ databases">
        <title>Biodiversity and phylogenetic relationships of bacteria.</title>
        <authorList>
            <person name="Machado R.A.R."/>
            <person name="Bhat A."/>
            <person name="Loulou A."/>
            <person name="Kallel S."/>
        </authorList>
    </citation>
    <scope>NUCLEOTIDE SEQUENCE</scope>
    <source>
        <strain evidence="1">K-TC2</strain>
    </source>
</reference>
<dbReference type="RefSeq" id="WP_266340990.1">
    <property type="nucleotide sequence ID" value="NZ_JAPKNK010000014.1"/>
</dbReference>
<gene>
    <name evidence="1" type="ORF">OSH07_22690</name>
</gene>
<accession>A0A9X3INJ3</accession>
<protein>
    <submittedName>
        <fullName evidence="1">Uncharacterized protein</fullName>
    </submittedName>
</protein>